<keyword evidence="2" id="KW-1185">Reference proteome</keyword>
<evidence type="ECO:0000313" key="2">
    <source>
        <dbReference type="Proteomes" id="UP000265520"/>
    </source>
</evidence>
<sequence length="41" mass="4693">MGGKLSLRVLTPLMPKREIEPRTLVKLEETRVISSKRSWVG</sequence>
<organism evidence="1 2">
    <name type="scientific">Trifolium medium</name>
    <dbReference type="NCBI Taxonomy" id="97028"/>
    <lineage>
        <taxon>Eukaryota</taxon>
        <taxon>Viridiplantae</taxon>
        <taxon>Streptophyta</taxon>
        <taxon>Embryophyta</taxon>
        <taxon>Tracheophyta</taxon>
        <taxon>Spermatophyta</taxon>
        <taxon>Magnoliopsida</taxon>
        <taxon>eudicotyledons</taxon>
        <taxon>Gunneridae</taxon>
        <taxon>Pentapetalae</taxon>
        <taxon>rosids</taxon>
        <taxon>fabids</taxon>
        <taxon>Fabales</taxon>
        <taxon>Fabaceae</taxon>
        <taxon>Papilionoideae</taxon>
        <taxon>50 kb inversion clade</taxon>
        <taxon>NPAAA clade</taxon>
        <taxon>Hologalegina</taxon>
        <taxon>IRL clade</taxon>
        <taxon>Trifolieae</taxon>
        <taxon>Trifolium</taxon>
    </lineage>
</organism>
<evidence type="ECO:0000313" key="1">
    <source>
        <dbReference type="EMBL" id="MCI52475.1"/>
    </source>
</evidence>
<comment type="caution">
    <text evidence="1">The sequence shown here is derived from an EMBL/GenBank/DDBJ whole genome shotgun (WGS) entry which is preliminary data.</text>
</comment>
<accession>A0A392SWP1</accession>
<proteinExistence type="predicted"/>
<dbReference type="EMBL" id="LXQA010447876">
    <property type="protein sequence ID" value="MCI52475.1"/>
    <property type="molecule type" value="Genomic_DNA"/>
</dbReference>
<protein>
    <submittedName>
        <fullName evidence="1">Uncharacterized protein</fullName>
    </submittedName>
</protein>
<dbReference type="AlphaFoldDB" id="A0A392SWP1"/>
<feature type="non-terminal residue" evidence="1">
    <location>
        <position position="41"/>
    </location>
</feature>
<reference evidence="1 2" key="1">
    <citation type="journal article" date="2018" name="Front. Plant Sci.">
        <title>Red Clover (Trifolium pratense) and Zigzag Clover (T. medium) - A Picture of Genomic Similarities and Differences.</title>
        <authorList>
            <person name="Dluhosova J."/>
            <person name="Istvanek J."/>
            <person name="Nedelnik J."/>
            <person name="Repkova J."/>
        </authorList>
    </citation>
    <scope>NUCLEOTIDE SEQUENCE [LARGE SCALE GENOMIC DNA]</scope>
    <source>
        <strain evidence="2">cv. 10/8</strain>
        <tissue evidence="1">Leaf</tissue>
    </source>
</reference>
<name>A0A392SWP1_9FABA</name>
<dbReference type="Proteomes" id="UP000265520">
    <property type="component" value="Unassembled WGS sequence"/>
</dbReference>